<proteinExistence type="predicted"/>
<evidence type="ECO:0000313" key="1">
    <source>
        <dbReference type="EMBL" id="SMC71217.1"/>
    </source>
</evidence>
<evidence type="ECO:0000313" key="2">
    <source>
        <dbReference type="Proteomes" id="UP000192328"/>
    </source>
</evidence>
<reference evidence="1" key="1">
    <citation type="submission" date="2017-04" db="EMBL/GenBank/DDBJ databases">
        <authorList>
            <person name="Varghese N."/>
            <person name="Submissions S."/>
        </authorList>
    </citation>
    <scope>NUCLEOTIDE SEQUENCE</scope>
    <source>
        <strain evidence="1">WTE2008</strain>
    </source>
</reference>
<accession>A0AC61PMT4</accession>
<organism evidence="1 2">
    <name type="scientific">Aristaeella lactis</name>
    <dbReference type="NCBI Taxonomy" id="3046383"/>
    <lineage>
        <taxon>Bacteria</taxon>
        <taxon>Bacillati</taxon>
        <taxon>Bacillota</taxon>
        <taxon>Clostridia</taxon>
        <taxon>Eubacteriales</taxon>
        <taxon>Aristaeellaceae</taxon>
        <taxon>Aristaeella</taxon>
    </lineage>
</organism>
<keyword evidence="2" id="KW-1185">Reference proteome</keyword>
<protein>
    <submittedName>
        <fullName evidence="1">Flippase GtrA (Transmembrane translocase of bactoprenol-linked glucose)</fullName>
    </submittedName>
</protein>
<comment type="caution">
    <text evidence="1">The sequence shown here is derived from an EMBL/GenBank/DDBJ whole genome shotgun (WGS) entry which is preliminary data.</text>
</comment>
<sequence length="156" mass="17905">MLYTNGSDKGEKTMDRTELKRTIKFVLFSISAGVIEFGTFTLLDSVTEWSYWACYLPALILSVLWNFTLNREFTFRSANNIPVAMMKVAAYYAVFTPVTTILGNYLAETCGWNEYVVTILNMVLNFVTEYLYDRFVVFGKSIDTNSRAQADKQENE</sequence>
<dbReference type="Proteomes" id="UP000192328">
    <property type="component" value="Unassembled WGS sequence"/>
</dbReference>
<dbReference type="EMBL" id="FWXZ01000004">
    <property type="protein sequence ID" value="SMC71217.1"/>
    <property type="molecule type" value="Genomic_DNA"/>
</dbReference>
<gene>
    <name evidence="1" type="ORF">SAMN06297397_2108</name>
</gene>
<name>A0AC61PMT4_9FIRM</name>